<evidence type="ECO:0000313" key="2">
    <source>
        <dbReference type="Proteomes" id="UP000035170"/>
    </source>
</evidence>
<protein>
    <recommendedName>
        <fullName evidence="3">Type VI secretion system-associated protein TagF</fullName>
    </recommendedName>
</protein>
<evidence type="ECO:0000313" key="1">
    <source>
        <dbReference type="EMBL" id="KLN52218.1"/>
    </source>
</evidence>
<dbReference type="PIRSF" id="PIRSF029287">
    <property type="entry name" value="UCP029287"/>
    <property type="match status" value="1"/>
</dbReference>
<evidence type="ECO:0008006" key="3">
    <source>
        <dbReference type="Google" id="ProtNLM"/>
    </source>
</evidence>
<dbReference type="Proteomes" id="UP000035170">
    <property type="component" value="Unassembled WGS sequence"/>
</dbReference>
<dbReference type="InterPro" id="IPR017748">
    <property type="entry name" value="TagF"/>
</dbReference>
<gene>
    <name evidence="1" type="ORF">VPARA_66520</name>
</gene>
<dbReference type="Gene3D" id="3.40.1730.10">
    <property type="entry name" value="pa0076 domain"/>
    <property type="match status" value="1"/>
</dbReference>
<comment type="caution">
    <text evidence="1">The sequence shown here is derived from an EMBL/GenBank/DDBJ whole genome shotgun (WGS) entry which is preliminary data.</text>
</comment>
<accession>A0A0H2LPG8</accession>
<dbReference type="InterPro" id="IPR038225">
    <property type="entry name" value="TagF_sf"/>
</dbReference>
<proteinExistence type="predicted"/>
<organism evidence="1 2">
    <name type="scientific">Variovorax paradoxus</name>
    <dbReference type="NCBI Taxonomy" id="34073"/>
    <lineage>
        <taxon>Bacteria</taxon>
        <taxon>Pseudomonadati</taxon>
        <taxon>Pseudomonadota</taxon>
        <taxon>Betaproteobacteria</taxon>
        <taxon>Burkholderiales</taxon>
        <taxon>Comamonadaceae</taxon>
        <taxon>Variovorax</taxon>
    </lineage>
</organism>
<dbReference type="PATRIC" id="fig|34073.19.peg.6857"/>
<dbReference type="RefSeq" id="WP_047787635.1">
    <property type="nucleotide sequence ID" value="NZ_JZWI01000060.1"/>
</dbReference>
<name>A0A0H2LPG8_VARPD</name>
<dbReference type="NCBIfam" id="TIGR03373">
    <property type="entry name" value="VI_minor_4"/>
    <property type="match status" value="1"/>
</dbReference>
<dbReference type="EMBL" id="JZWI01000060">
    <property type="protein sequence ID" value="KLN52218.1"/>
    <property type="molecule type" value="Genomic_DNA"/>
</dbReference>
<dbReference type="Pfam" id="PF09867">
    <property type="entry name" value="TagF_N"/>
    <property type="match status" value="1"/>
</dbReference>
<keyword evidence="2" id="KW-1185">Reference proteome</keyword>
<sequence length="241" mass="26291">MNSGIPSPRVWVPDDEQIGWYGKLPAAGDFLYRRVPRELQAWWDRWMQNGLGTFKRWPDAMTRHYVVAPVWNFAIPATQGVDAVQFGCLAPSCDRVGRYYPVCVTLQVAASSYRPSMLEGSAAWYWQCGTALLQAIRHSVAPDQFDRQVLAAAHGGFQTASGGSDDILSILGPAAGGAGATGAQQRLGWPELPLCFDAFGSTSYWWTNQADGSPLRTAAHSGGLNTPLFSKLFSQGHVPWA</sequence>
<reference evidence="1 2" key="1">
    <citation type="submission" date="2015-03" db="EMBL/GenBank/DDBJ databases">
        <title>Genome sequence of Variovorax paradoxus TBEA6.</title>
        <authorList>
            <person name="Poehlein A."/>
            <person name="Schuldes J."/>
            <person name="Wuebbeler J.H."/>
            <person name="Hiessl S."/>
            <person name="Steinbuechel A."/>
            <person name="Daniel R."/>
        </authorList>
    </citation>
    <scope>NUCLEOTIDE SEQUENCE [LARGE SCALE GENOMIC DNA]</scope>
    <source>
        <strain evidence="1 2">TBEA6</strain>
    </source>
</reference>
<dbReference type="AlphaFoldDB" id="A0A0H2LPG8"/>